<evidence type="ECO:0000256" key="1">
    <source>
        <dbReference type="ARBA" id="ARBA00005369"/>
    </source>
</evidence>
<evidence type="ECO:0000256" key="3">
    <source>
        <dbReference type="ARBA" id="ARBA00030757"/>
    </source>
</evidence>
<dbReference type="RefSeq" id="WP_038066394.1">
    <property type="nucleotide sequence ID" value="NZ_FOVB01000009.1"/>
</dbReference>
<gene>
    <name evidence="4" type="ORF">DL1_03835</name>
</gene>
<keyword evidence="5" id="KW-1185">Reference proteome</keyword>
<organism evidence="4 5">
    <name type="scientific">Thioclava dalianensis</name>
    <dbReference type="NCBI Taxonomy" id="1185766"/>
    <lineage>
        <taxon>Bacteria</taxon>
        <taxon>Pseudomonadati</taxon>
        <taxon>Pseudomonadota</taxon>
        <taxon>Alphaproteobacteria</taxon>
        <taxon>Rhodobacterales</taxon>
        <taxon>Paracoccaceae</taxon>
        <taxon>Thioclava</taxon>
    </lineage>
</organism>
<dbReference type="Gene3D" id="3.40.50.150">
    <property type="entry name" value="Vaccinia Virus protein VP39"/>
    <property type="match status" value="1"/>
</dbReference>
<evidence type="ECO:0000313" key="4">
    <source>
        <dbReference type="EMBL" id="KEP69525.1"/>
    </source>
</evidence>
<keyword evidence="4" id="KW-0808">Transferase</keyword>
<dbReference type="Pfam" id="PF01135">
    <property type="entry name" value="PCMT"/>
    <property type="match status" value="1"/>
</dbReference>
<dbReference type="STRING" id="1185766.SAMN05216224_10914"/>
<sequence length="216" mass="23165">MQDFATRRTMMVDTQVRPNDVTKFPIIEAMLHVPREEFVPEGRREAAYIGENVEIAAGRVILEPRNFAKMLDALDVVPDDLVLDIGCGLGYSSAVIARLAEAVVALEVEDMAGQAETLLAEMDVDNAAVVAGPLAEGAAKHGPYDAIMIEGAVETVPSAVLDQLKEGGRIAAIFMEGALGVARIGYKINGQISWRDIFNGTAPVLPGFVLERGFVL</sequence>
<proteinExistence type="inferred from homology"/>
<comment type="caution">
    <text evidence="4">The sequence shown here is derived from an EMBL/GenBank/DDBJ whole genome shotgun (WGS) entry which is preliminary data.</text>
</comment>
<accession>A0A074TH92</accession>
<dbReference type="AlphaFoldDB" id="A0A074TH92"/>
<dbReference type="GO" id="GO:0004719">
    <property type="term" value="F:protein-L-isoaspartate (D-aspartate) O-methyltransferase activity"/>
    <property type="evidence" value="ECO:0007669"/>
    <property type="project" value="InterPro"/>
</dbReference>
<dbReference type="GO" id="GO:0032259">
    <property type="term" value="P:methylation"/>
    <property type="evidence" value="ECO:0007669"/>
    <property type="project" value="UniProtKB-KW"/>
</dbReference>
<dbReference type="GO" id="GO:0005737">
    <property type="term" value="C:cytoplasm"/>
    <property type="evidence" value="ECO:0007669"/>
    <property type="project" value="TreeGrafter"/>
</dbReference>
<reference evidence="4 5" key="1">
    <citation type="submission" date="2014-03" db="EMBL/GenBank/DDBJ databases">
        <title>The draft genome sequence of Thioclava dalianensis DLFJ1-1.</title>
        <authorList>
            <person name="Lai Q."/>
            <person name="Shao Z."/>
        </authorList>
    </citation>
    <scope>NUCLEOTIDE SEQUENCE [LARGE SCALE GENOMIC DNA]</scope>
    <source>
        <strain evidence="4 5">DLFJ1-1</strain>
    </source>
</reference>
<dbReference type="eggNOG" id="COG2518">
    <property type="taxonomic scope" value="Bacteria"/>
</dbReference>
<name>A0A074TH92_9RHOB</name>
<evidence type="ECO:0000313" key="5">
    <source>
        <dbReference type="Proteomes" id="UP000027725"/>
    </source>
</evidence>
<dbReference type="CDD" id="cd02440">
    <property type="entry name" value="AdoMet_MTases"/>
    <property type="match status" value="1"/>
</dbReference>
<dbReference type="PANTHER" id="PTHR11579">
    <property type="entry name" value="PROTEIN-L-ISOASPARTATE O-METHYLTRANSFERASE"/>
    <property type="match status" value="1"/>
</dbReference>
<dbReference type="Proteomes" id="UP000027725">
    <property type="component" value="Unassembled WGS sequence"/>
</dbReference>
<dbReference type="EMBL" id="JHEH01000013">
    <property type="protein sequence ID" value="KEP69525.1"/>
    <property type="molecule type" value="Genomic_DNA"/>
</dbReference>
<dbReference type="SUPFAM" id="SSF53335">
    <property type="entry name" value="S-adenosyl-L-methionine-dependent methyltransferases"/>
    <property type="match status" value="1"/>
</dbReference>
<protein>
    <recommendedName>
        <fullName evidence="2">Protein-L-isoaspartate O-methyltransferase</fullName>
    </recommendedName>
    <alternativeName>
        <fullName evidence="3">Protein L-isoaspartyl methyltransferase</fullName>
    </alternativeName>
</protein>
<dbReference type="PANTHER" id="PTHR11579:SF18">
    <property type="entry name" value="PROTEIN-L-ISOASPARTATE O-METHYLTRANSFERASE"/>
    <property type="match status" value="1"/>
</dbReference>
<evidence type="ECO:0000256" key="2">
    <source>
        <dbReference type="ARBA" id="ARBA00013346"/>
    </source>
</evidence>
<comment type="similarity">
    <text evidence="1">Belongs to the methyltransferase superfamily. L-isoaspartyl/D-aspartyl protein methyltransferase family.</text>
</comment>
<keyword evidence="4" id="KW-0489">Methyltransferase</keyword>
<dbReference type="OrthoDB" id="9798496at2"/>
<dbReference type="InterPro" id="IPR029063">
    <property type="entry name" value="SAM-dependent_MTases_sf"/>
</dbReference>
<dbReference type="InterPro" id="IPR000682">
    <property type="entry name" value="PCMT"/>
</dbReference>